<organism evidence="13 14">
    <name type="scientific">Methanobacterium spitsbergense</name>
    <dbReference type="NCBI Taxonomy" id="2874285"/>
    <lineage>
        <taxon>Archaea</taxon>
        <taxon>Methanobacteriati</taxon>
        <taxon>Methanobacteriota</taxon>
        <taxon>Methanomada group</taxon>
        <taxon>Methanobacteria</taxon>
        <taxon>Methanobacteriales</taxon>
        <taxon>Methanobacteriaceae</taxon>
        <taxon>Methanobacterium</taxon>
    </lineage>
</organism>
<evidence type="ECO:0000256" key="7">
    <source>
        <dbReference type="ARBA" id="ARBA00022777"/>
    </source>
</evidence>
<proteinExistence type="inferred from homology"/>
<evidence type="ECO:0000256" key="11">
    <source>
        <dbReference type="ARBA" id="ARBA00048679"/>
    </source>
</evidence>
<dbReference type="InterPro" id="IPR008266">
    <property type="entry name" value="Tyr_kinase_AS"/>
</dbReference>
<dbReference type="PROSITE" id="PS50011">
    <property type="entry name" value="PROTEIN_KINASE_DOM"/>
    <property type="match status" value="1"/>
</dbReference>
<comment type="catalytic activity">
    <reaction evidence="11">
        <text>L-seryl-[protein] + ATP = O-phospho-L-seryl-[protein] + ADP + H(+)</text>
        <dbReference type="Rhea" id="RHEA:17989"/>
        <dbReference type="Rhea" id="RHEA-COMP:9863"/>
        <dbReference type="Rhea" id="RHEA-COMP:11604"/>
        <dbReference type="ChEBI" id="CHEBI:15378"/>
        <dbReference type="ChEBI" id="CHEBI:29999"/>
        <dbReference type="ChEBI" id="CHEBI:30616"/>
        <dbReference type="ChEBI" id="CHEBI:83421"/>
        <dbReference type="ChEBI" id="CHEBI:456216"/>
        <dbReference type="EC" id="2.7.11.1"/>
    </reaction>
</comment>
<accession>A0A8T5V0U2</accession>
<dbReference type="GO" id="GO:0004674">
    <property type="term" value="F:protein serine/threonine kinase activity"/>
    <property type="evidence" value="ECO:0007669"/>
    <property type="project" value="UniProtKB-KW"/>
</dbReference>
<evidence type="ECO:0000256" key="4">
    <source>
        <dbReference type="ARBA" id="ARBA00022679"/>
    </source>
</evidence>
<dbReference type="EC" id="2.7.11.1" evidence="2"/>
<feature type="domain" description="Protein kinase" evidence="12">
    <location>
        <begin position="52"/>
        <end position="256"/>
    </location>
</feature>
<keyword evidence="5" id="KW-0479">Metal-binding</keyword>
<reference evidence="14" key="1">
    <citation type="journal article" date="2022" name="Microbiol. Resour. Announc.">
        <title>Draft Genome Sequence of a Methanogenic Archaeon from West Spitsbergen Permafrost.</title>
        <authorList>
            <person name="Trubitsyn V."/>
            <person name="Rivkina E."/>
            <person name="Shcherbakova V."/>
        </authorList>
    </citation>
    <scope>NUCLEOTIDE SEQUENCE [LARGE SCALE GENOMIC DNA]</scope>
    <source>
        <strain evidence="14">VT</strain>
    </source>
</reference>
<dbReference type="InterPro" id="IPR000687">
    <property type="entry name" value="RIO_kinase"/>
</dbReference>
<evidence type="ECO:0000256" key="1">
    <source>
        <dbReference type="ARBA" id="ARBA00009196"/>
    </source>
</evidence>
<evidence type="ECO:0000313" key="14">
    <source>
        <dbReference type="Proteomes" id="UP000825933"/>
    </source>
</evidence>
<name>A0A8T5V0U2_9EURY</name>
<keyword evidence="14" id="KW-1185">Reference proteome</keyword>
<dbReference type="AlphaFoldDB" id="A0A8T5V0U2"/>
<gene>
    <name evidence="13" type="ORF">K8N75_04585</name>
</gene>
<keyword evidence="6" id="KW-0547">Nucleotide-binding</keyword>
<dbReference type="SUPFAM" id="SSF56112">
    <property type="entry name" value="Protein kinase-like (PK-like)"/>
    <property type="match status" value="1"/>
</dbReference>
<evidence type="ECO:0000256" key="3">
    <source>
        <dbReference type="ARBA" id="ARBA00022527"/>
    </source>
</evidence>
<dbReference type="Pfam" id="PF01163">
    <property type="entry name" value="RIO1"/>
    <property type="match status" value="1"/>
</dbReference>
<dbReference type="InterPro" id="IPR018934">
    <property type="entry name" value="RIO_dom"/>
</dbReference>
<keyword evidence="3" id="KW-0723">Serine/threonine-protein kinase</keyword>
<dbReference type="RefSeq" id="WP_048189805.1">
    <property type="nucleotide sequence ID" value="NZ_JAIOUQ010000003.1"/>
</dbReference>
<comment type="similarity">
    <text evidence="1">Belongs to the protein kinase superfamily. RIO-type Ser/Thr kinase family.</text>
</comment>
<dbReference type="PROSITE" id="PS00109">
    <property type="entry name" value="PROTEIN_KINASE_TYR"/>
    <property type="match status" value="1"/>
</dbReference>
<dbReference type="InterPro" id="IPR000719">
    <property type="entry name" value="Prot_kinase_dom"/>
</dbReference>
<evidence type="ECO:0000256" key="8">
    <source>
        <dbReference type="ARBA" id="ARBA00022840"/>
    </source>
</evidence>
<evidence type="ECO:0000259" key="12">
    <source>
        <dbReference type="PROSITE" id="PS50011"/>
    </source>
</evidence>
<dbReference type="EMBL" id="JAIOUQ010000003">
    <property type="protein sequence ID" value="MBZ2165315.1"/>
    <property type="molecule type" value="Genomic_DNA"/>
</dbReference>
<keyword evidence="9" id="KW-0460">Magnesium</keyword>
<comment type="caution">
    <text evidence="13">The sequence shown here is derived from an EMBL/GenBank/DDBJ whole genome shotgun (WGS) entry which is preliminary data.</text>
</comment>
<sequence>MCSKVSKADNDLRKLLSEKRLKGDEDRRVGSEVFDRLTLETLYKLAKMGHINKLQGAISTGKEANVFKGIDDDGNFVAVKIYRVGTSDFKKMQYYIQGDPRFNVRTSNKRQLINTWVTKELRNLTRAQEVGVRVPRPIIAKNNVLVMEFIGDDIGNPAQLMRQSKISDPEYVANKILEYVKILYKDAKLVHGDLSGYNILIDDGEPVIIDISQGVMVDHPISRELLKRDIDNLYRDFKKMGLQISKDQIKSKIMDL</sequence>
<evidence type="ECO:0000256" key="9">
    <source>
        <dbReference type="ARBA" id="ARBA00022842"/>
    </source>
</evidence>
<dbReference type="InterPro" id="IPR011009">
    <property type="entry name" value="Kinase-like_dom_sf"/>
</dbReference>
<dbReference type="InterPro" id="IPR051272">
    <property type="entry name" value="RIO-type_Ser/Thr_kinase"/>
</dbReference>
<evidence type="ECO:0000256" key="5">
    <source>
        <dbReference type="ARBA" id="ARBA00022723"/>
    </source>
</evidence>
<dbReference type="Proteomes" id="UP000825933">
    <property type="component" value="Unassembled WGS sequence"/>
</dbReference>
<dbReference type="Gene3D" id="3.30.200.20">
    <property type="entry name" value="Phosphorylase Kinase, domain 1"/>
    <property type="match status" value="1"/>
</dbReference>
<dbReference type="PANTHER" id="PTHR45723">
    <property type="entry name" value="SERINE/THREONINE-PROTEIN KINASE RIO1"/>
    <property type="match status" value="1"/>
</dbReference>
<dbReference type="Gene3D" id="1.10.510.10">
    <property type="entry name" value="Transferase(Phosphotransferase) domain 1"/>
    <property type="match status" value="1"/>
</dbReference>
<dbReference type="GO" id="GO:0046872">
    <property type="term" value="F:metal ion binding"/>
    <property type="evidence" value="ECO:0007669"/>
    <property type="project" value="UniProtKB-KW"/>
</dbReference>
<evidence type="ECO:0000256" key="6">
    <source>
        <dbReference type="ARBA" id="ARBA00022741"/>
    </source>
</evidence>
<protein>
    <recommendedName>
        <fullName evidence="2">non-specific serine/threonine protein kinase</fullName>
        <ecNumber evidence="2">2.7.11.1</ecNumber>
    </recommendedName>
</protein>
<comment type="catalytic activity">
    <reaction evidence="10">
        <text>L-threonyl-[protein] + ATP = O-phospho-L-threonyl-[protein] + ADP + H(+)</text>
        <dbReference type="Rhea" id="RHEA:46608"/>
        <dbReference type="Rhea" id="RHEA-COMP:11060"/>
        <dbReference type="Rhea" id="RHEA-COMP:11605"/>
        <dbReference type="ChEBI" id="CHEBI:15378"/>
        <dbReference type="ChEBI" id="CHEBI:30013"/>
        <dbReference type="ChEBI" id="CHEBI:30616"/>
        <dbReference type="ChEBI" id="CHEBI:61977"/>
        <dbReference type="ChEBI" id="CHEBI:456216"/>
        <dbReference type="EC" id="2.7.11.1"/>
    </reaction>
</comment>
<evidence type="ECO:0000313" key="13">
    <source>
        <dbReference type="EMBL" id="MBZ2165315.1"/>
    </source>
</evidence>
<dbReference type="CDD" id="cd05145">
    <property type="entry name" value="RIO1_like"/>
    <property type="match status" value="1"/>
</dbReference>
<evidence type="ECO:0000256" key="2">
    <source>
        <dbReference type="ARBA" id="ARBA00012513"/>
    </source>
</evidence>
<evidence type="ECO:0000256" key="10">
    <source>
        <dbReference type="ARBA" id="ARBA00047899"/>
    </source>
</evidence>
<dbReference type="SMART" id="SM00090">
    <property type="entry name" value="RIO"/>
    <property type="match status" value="1"/>
</dbReference>
<keyword evidence="7 13" id="KW-0418">Kinase</keyword>
<dbReference type="GO" id="GO:0005524">
    <property type="term" value="F:ATP binding"/>
    <property type="evidence" value="ECO:0007669"/>
    <property type="project" value="UniProtKB-KW"/>
</dbReference>
<keyword evidence="8" id="KW-0067">ATP-binding</keyword>
<keyword evidence="4" id="KW-0808">Transferase</keyword>